<feature type="transmembrane region" description="Helical" evidence="6">
    <location>
        <begin position="40"/>
        <end position="60"/>
    </location>
</feature>
<evidence type="ECO:0000256" key="6">
    <source>
        <dbReference type="SAM" id="Phobius"/>
    </source>
</evidence>
<proteinExistence type="inferred from homology"/>
<reference evidence="8" key="1">
    <citation type="submission" date="2016-10" db="EMBL/GenBank/DDBJ databases">
        <authorList>
            <person name="Varghese N."/>
        </authorList>
    </citation>
    <scope>NUCLEOTIDE SEQUENCE [LARGE SCALE GENOMIC DNA]</scope>
    <source>
        <strain evidence="8">DSM 12489</strain>
    </source>
</reference>
<dbReference type="STRING" id="89784.SAMN04489725_11438"/>
<comment type="similarity">
    <text evidence="2">Belongs to the autoinducer-2 exporter (AI-2E) (TC 2.A.86) family.</text>
</comment>
<keyword evidence="5 6" id="KW-0472">Membrane</keyword>
<comment type="subcellular location">
    <subcellularLocation>
        <location evidence="1">Membrane</location>
        <topology evidence="1">Multi-pass membrane protein</topology>
    </subcellularLocation>
</comment>
<organism evidence="7 8">
    <name type="scientific">Alicyclobacillus hesperidum</name>
    <dbReference type="NCBI Taxonomy" id="89784"/>
    <lineage>
        <taxon>Bacteria</taxon>
        <taxon>Bacillati</taxon>
        <taxon>Bacillota</taxon>
        <taxon>Bacilli</taxon>
        <taxon>Bacillales</taxon>
        <taxon>Alicyclobacillaceae</taxon>
        <taxon>Alicyclobacillus</taxon>
    </lineage>
</organism>
<dbReference type="InterPro" id="IPR002549">
    <property type="entry name" value="AI-2E-like"/>
</dbReference>
<feature type="transmembrane region" description="Helical" evidence="6">
    <location>
        <begin position="13"/>
        <end position="34"/>
    </location>
</feature>
<feature type="transmembrane region" description="Helical" evidence="6">
    <location>
        <begin position="72"/>
        <end position="95"/>
    </location>
</feature>
<dbReference type="Proteomes" id="UP000182589">
    <property type="component" value="Unassembled WGS sequence"/>
</dbReference>
<dbReference type="NCBIfam" id="TIGR02872">
    <property type="entry name" value="spore_ytvI"/>
    <property type="match status" value="1"/>
</dbReference>
<evidence type="ECO:0000256" key="3">
    <source>
        <dbReference type="ARBA" id="ARBA00022692"/>
    </source>
</evidence>
<name>A0A1H2WCE8_9BACL</name>
<dbReference type="PANTHER" id="PTHR21716:SF68">
    <property type="entry name" value="TRANSPORT PROTEIN YTVI-RELATED"/>
    <property type="match status" value="1"/>
</dbReference>
<feature type="transmembrane region" description="Helical" evidence="6">
    <location>
        <begin position="323"/>
        <end position="345"/>
    </location>
</feature>
<keyword evidence="8" id="KW-1185">Reference proteome</keyword>
<evidence type="ECO:0000256" key="4">
    <source>
        <dbReference type="ARBA" id="ARBA00022989"/>
    </source>
</evidence>
<dbReference type="AlphaFoldDB" id="A0A1H2WCE8"/>
<dbReference type="EMBL" id="FNOJ01000014">
    <property type="protein sequence ID" value="SDW77719.1"/>
    <property type="molecule type" value="Genomic_DNA"/>
</dbReference>
<evidence type="ECO:0000256" key="5">
    <source>
        <dbReference type="ARBA" id="ARBA00023136"/>
    </source>
</evidence>
<dbReference type="Pfam" id="PF01594">
    <property type="entry name" value="AI-2E_transport"/>
    <property type="match status" value="1"/>
</dbReference>
<evidence type="ECO:0000313" key="7">
    <source>
        <dbReference type="EMBL" id="SDW77719.1"/>
    </source>
</evidence>
<feature type="transmembrane region" description="Helical" evidence="6">
    <location>
        <begin position="249"/>
        <end position="274"/>
    </location>
</feature>
<dbReference type="InterPro" id="IPR014227">
    <property type="entry name" value="YtvI-like"/>
</dbReference>
<feature type="transmembrane region" description="Helical" evidence="6">
    <location>
        <begin position="224"/>
        <end position="243"/>
    </location>
</feature>
<evidence type="ECO:0000313" key="8">
    <source>
        <dbReference type="Proteomes" id="UP000182589"/>
    </source>
</evidence>
<sequence length="376" mass="41195">MQGMGREVQLRRYLWRALEVCIMLAFIAAVALTLAYLMQYILPFVIGWIFAILLIPVVRLCERRGMRRLTSVLSVMTVAVVVALAISVGIIIGTLREATSFLTHSQWFLKAELFQLEQRLDGTQPLYGQLPPQVSSAVQSAVTQFVHGLEGSVHKFVTSLISIVTHLPDTLFIFVISVVTAFFILLRRERMLASFYRLLPPGWAPKVNVVFTDMERAFLGTIRVQFILMCLSAFLGVIGMYILRFPYAVLLGILFGLTGLVPIVGSALLTVPWAVGALVMGDTATAVKVLALQVIISLIRHAIEPKILAESVGLDTLTTLFGLYVGLKVLGVIGLFIGPIVLIGAKGLLRTRLFVDFLPHESERSEKVDGGAGGDG</sequence>
<gene>
    <name evidence="7" type="ORF">SAMN04489725_11438</name>
</gene>
<evidence type="ECO:0000256" key="2">
    <source>
        <dbReference type="ARBA" id="ARBA00009773"/>
    </source>
</evidence>
<feature type="transmembrane region" description="Helical" evidence="6">
    <location>
        <begin position="170"/>
        <end position="187"/>
    </location>
</feature>
<dbReference type="PANTHER" id="PTHR21716">
    <property type="entry name" value="TRANSMEMBRANE PROTEIN"/>
    <property type="match status" value="1"/>
</dbReference>
<dbReference type="GO" id="GO:0055085">
    <property type="term" value="P:transmembrane transport"/>
    <property type="evidence" value="ECO:0007669"/>
    <property type="project" value="TreeGrafter"/>
</dbReference>
<protein>
    <submittedName>
        <fullName evidence="7">Sporulation integral membrane protein YtvI</fullName>
    </submittedName>
</protein>
<accession>A0A1H2WCE8</accession>
<dbReference type="GO" id="GO:0016020">
    <property type="term" value="C:membrane"/>
    <property type="evidence" value="ECO:0007669"/>
    <property type="project" value="UniProtKB-SubCell"/>
</dbReference>
<keyword evidence="3 6" id="KW-0812">Transmembrane</keyword>
<evidence type="ECO:0000256" key="1">
    <source>
        <dbReference type="ARBA" id="ARBA00004141"/>
    </source>
</evidence>
<keyword evidence="4 6" id="KW-1133">Transmembrane helix</keyword>